<keyword evidence="11" id="KW-0677">Repeat</keyword>
<keyword evidence="10 19" id="KW-0430">Lectin</keyword>
<feature type="compositionally biased region" description="Low complexity" evidence="20">
    <location>
        <begin position="39"/>
        <end position="53"/>
    </location>
</feature>
<name>A0AAY5L6U1_ESOLU</name>
<feature type="compositionally biased region" description="Low complexity" evidence="20">
    <location>
        <begin position="125"/>
        <end position="137"/>
    </location>
</feature>
<dbReference type="PANTHER" id="PTHR11346">
    <property type="entry name" value="GALECTIN"/>
    <property type="match status" value="1"/>
</dbReference>
<dbReference type="GO" id="GO:0048246">
    <property type="term" value="P:macrophage chemotaxis"/>
    <property type="evidence" value="ECO:0007669"/>
    <property type="project" value="TreeGrafter"/>
</dbReference>
<dbReference type="GO" id="GO:0090280">
    <property type="term" value="P:positive regulation of calcium ion import"/>
    <property type="evidence" value="ECO:0007669"/>
    <property type="project" value="TreeGrafter"/>
</dbReference>
<keyword evidence="17" id="KW-0508">mRNA splicing</keyword>
<feature type="compositionally biased region" description="Low complexity" evidence="20">
    <location>
        <begin position="59"/>
        <end position="79"/>
    </location>
</feature>
<dbReference type="GO" id="GO:0006397">
    <property type="term" value="P:mRNA processing"/>
    <property type="evidence" value="ECO:0007669"/>
    <property type="project" value="UniProtKB-KW"/>
</dbReference>
<keyword evidence="23" id="KW-1185">Reference proteome</keyword>
<keyword evidence="5" id="KW-0964">Secreted</keyword>
<proteinExistence type="predicted"/>
<dbReference type="Pfam" id="PF00337">
    <property type="entry name" value="Gal-bind_lectin"/>
    <property type="match status" value="1"/>
</dbReference>
<organism evidence="22 23">
    <name type="scientific">Esox lucius</name>
    <name type="common">Northern pike</name>
    <dbReference type="NCBI Taxonomy" id="8010"/>
    <lineage>
        <taxon>Eukaryota</taxon>
        <taxon>Metazoa</taxon>
        <taxon>Chordata</taxon>
        <taxon>Craniata</taxon>
        <taxon>Vertebrata</taxon>
        <taxon>Euteleostomi</taxon>
        <taxon>Actinopterygii</taxon>
        <taxon>Neopterygii</taxon>
        <taxon>Teleostei</taxon>
        <taxon>Protacanthopterygii</taxon>
        <taxon>Esociformes</taxon>
        <taxon>Esocidae</taxon>
        <taxon>Esox</taxon>
    </lineage>
</organism>
<dbReference type="GO" id="GO:0048030">
    <property type="term" value="F:disaccharide binding"/>
    <property type="evidence" value="ECO:0007669"/>
    <property type="project" value="TreeGrafter"/>
</dbReference>
<dbReference type="InterPro" id="IPR001079">
    <property type="entry name" value="Galectin_CRD"/>
</dbReference>
<dbReference type="GO" id="GO:2001237">
    <property type="term" value="P:negative regulation of extrinsic apoptotic signaling pathway"/>
    <property type="evidence" value="ECO:0007669"/>
    <property type="project" value="TreeGrafter"/>
</dbReference>
<keyword evidence="18" id="KW-0539">Nucleus</keyword>
<feature type="region of interest" description="Disordered" evidence="20">
    <location>
        <begin position="1"/>
        <end position="164"/>
    </location>
</feature>
<evidence type="ECO:0000259" key="21">
    <source>
        <dbReference type="PROSITE" id="PS51304"/>
    </source>
</evidence>
<reference evidence="22 23" key="1">
    <citation type="submission" date="2020-02" db="EMBL/GenBank/DDBJ databases">
        <title>Esox lucius (northern pike) genome, fEsoLuc1, primary haplotype.</title>
        <authorList>
            <person name="Myers G."/>
            <person name="Karagic N."/>
            <person name="Meyer A."/>
            <person name="Pippel M."/>
            <person name="Reichard M."/>
            <person name="Winkler S."/>
            <person name="Tracey A."/>
            <person name="Sims Y."/>
            <person name="Howe K."/>
            <person name="Rhie A."/>
            <person name="Formenti G."/>
            <person name="Durbin R."/>
            <person name="Fedrigo O."/>
            <person name="Jarvis E.D."/>
        </authorList>
    </citation>
    <scope>NUCLEOTIDE SEQUENCE [LARGE SCALE GENOMIC DNA]</scope>
</reference>
<keyword evidence="14" id="KW-0389">IgE-binding protein</keyword>
<keyword evidence="12" id="KW-0221">Differentiation</keyword>
<dbReference type="GO" id="GO:0050918">
    <property type="term" value="P:positive chemotaxis"/>
    <property type="evidence" value="ECO:0007669"/>
    <property type="project" value="TreeGrafter"/>
</dbReference>
<evidence type="ECO:0000256" key="19">
    <source>
        <dbReference type="RuleBase" id="RU102079"/>
    </source>
</evidence>
<evidence type="ECO:0000256" key="2">
    <source>
        <dbReference type="ARBA" id="ARBA00004496"/>
    </source>
</evidence>
<keyword evidence="9" id="KW-0747">Spliceosome</keyword>
<dbReference type="AlphaFoldDB" id="A0AAY5L6U1"/>
<keyword evidence="6" id="KW-0597">Phosphoprotein</keyword>
<evidence type="ECO:0000256" key="20">
    <source>
        <dbReference type="SAM" id="MobiDB-lite"/>
    </source>
</evidence>
<dbReference type="GO" id="GO:0048245">
    <property type="term" value="P:eosinophil chemotaxis"/>
    <property type="evidence" value="ECO:0007669"/>
    <property type="project" value="TreeGrafter"/>
</dbReference>
<feature type="compositionally biased region" description="Low complexity" evidence="20">
    <location>
        <begin position="85"/>
        <end position="105"/>
    </location>
</feature>
<dbReference type="GO" id="GO:0005615">
    <property type="term" value="C:extracellular space"/>
    <property type="evidence" value="ECO:0007669"/>
    <property type="project" value="TreeGrafter"/>
</dbReference>
<dbReference type="GO" id="GO:0045806">
    <property type="term" value="P:negative regulation of endocytosis"/>
    <property type="evidence" value="ECO:0007669"/>
    <property type="project" value="TreeGrafter"/>
</dbReference>
<reference evidence="22" key="2">
    <citation type="submission" date="2025-08" db="UniProtKB">
        <authorList>
            <consortium name="Ensembl"/>
        </authorList>
    </citation>
    <scope>IDENTIFICATION</scope>
</reference>
<keyword evidence="16" id="KW-1015">Disulfide bond</keyword>
<evidence type="ECO:0000256" key="12">
    <source>
        <dbReference type="ARBA" id="ARBA00022782"/>
    </source>
</evidence>
<evidence type="ECO:0000256" key="9">
    <source>
        <dbReference type="ARBA" id="ARBA00022728"/>
    </source>
</evidence>
<evidence type="ECO:0000256" key="4">
    <source>
        <dbReference type="ARBA" id="ARBA00022490"/>
    </source>
</evidence>
<dbReference type="GO" id="GO:0005681">
    <property type="term" value="C:spliceosomal complex"/>
    <property type="evidence" value="ECO:0007669"/>
    <property type="project" value="UniProtKB-KW"/>
</dbReference>
<evidence type="ECO:0000256" key="16">
    <source>
        <dbReference type="ARBA" id="ARBA00023157"/>
    </source>
</evidence>
<evidence type="ECO:0000256" key="11">
    <source>
        <dbReference type="ARBA" id="ARBA00022737"/>
    </source>
</evidence>
<dbReference type="SMART" id="SM00276">
    <property type="entry name" value="GLECT"/>
    <property type="match status" value="1"/>
</dbReference>
<evidence type="ECO:0000313" key="23">
    <source>
        <dbReference type="Proteomes" id="UP000265140"/>
    </source>
</evidence>
<dbReference type="CDD" id="cd00070">
    <property type="entry name" value="GLECT"/>
    <property type="match status" value="1"/>
</dbReference>
<reference evidence="22" key="3">
    <citation type="submission" date="2025-09" db="UniProtKB">
        <authorList>
            <consortium name="Ensembl"/>
        </authorList>
    </citation>
    <scope>IDENTIFICATION</scope>
</reference>
<dbReference type="SUPFAM" id="SSF49899">
    <property type="entry name" value="Concanavalin A-like lectins/glucanases"/>
    <property type="match status" value="1"/>
</dbReference>
<dbReference type="InterPro" id="IPR013320">
    <property type="entry name" value="ConA-like_dom_sf"/>
</dbReference>
<sequence>MDLADALGGPELSSQNNPQSGPPNQPTWPGQPGAPPAWPGQYPNPSQPVWPGQPGVGQPGQPTWPGQPANPSQPVWPGQPGVGQPGQPTWPGQPANPSQPMWPGQPGVGQPGQPTWPGQPGGQPGQPTWPGQPSQPTAPGWPSPNPGLGPGPGLAPPTAPQQIPLSVPFKQHLPRGCYNRMVITIHGMVNPNAKKITLNLSKGNDIALHVNPRFDEMGKKTIVCNSMIGGHWGKEERHNTHFPFIQGKPFEMKIMCTDMGFKVAVNNIHIMDFKHRIHDLASINILDVYSDITLTSVDVISI</sequence>
<keyword evidence="7" id="KW-0399">Innate immunity</keyword>
<dbReference type="InterPro" id="IPR044156">
    <property type="entry name" value="Galectin-like"/>
</dbReference>
<dbReference type="GO" id="GO:0005737">
    <property type="term" value="C:cytoplasm"/>
    <property type="evidence" value="ECO:0007669"/>
    <property type="project" value="UniProtKB-SubCell"/>
</dbReference>
<dbReference type="GO" id="GO:0045087">
    <property type="term" value="P:innate immune response"/>
    <property type="evidence" value="ECO:0007669"/>
    <property type="project" value="UniProtKB-KW"/>
</dbReference>
<evidence type="ECO:0000256" key="15">
    <source>
        <dbReference type="ARBA" id="ARBA00022990"/>
    </source>
</evidence>
<evidence type="ECO:0000313" key="22">
    <source>
        <dbReference type="Ensembl" id="ENSELUP00000097008.1"/>
    </source>
</evidence>
<accession>A0AAY5L6U1</accession>
<dbReference type="GO" id="GO:0030593">
    <property type="term" value="P:neutrophil chemotaxis"/>
    <property type="evidence" value="ECO:0007669"/>
    <property type="project" value="TreeGrafter"/>
</dbReference>
<dbReference type="SMART" id="SM00908">
    <property type="entry name" value="Gal-bind_lectin"/>
    <property type="match status" value="1"/>
</dbReference>
<evidence type="ECO:0000256" key="10">
    <source>
        <dbReference type="ARBA" id="ARBA00022734"/>
    </source>
</evidence>
<comment type="subcellular location">
    <subcellularLocation>
        <location evidence="2">Cytoplasm</location>
    </subcellularLocation>
    <subcellularLocation>
        <location evidence="1">Nucleus</location>
    </subcellularLocation>
    <subcellularLocation>
        <location evidence="3">Secreted</location>
    </subcellularLocation>
</comment>
<evidence type="ECO:0000256" key="5">
    <source>
        <dbReference type="ARBA" id="ARBA00022525"/>
    </source>
</evidence>
<evidence type="ECO:0000256" key="18">
    <source>
        <dbReference type="ARBA" id="ARBA00023242"/>
    </source>
</evidence>
<dbReference type="GO" id="GO:0019863">
    <property type="term" value="F:IgE binding"/>
    <property type="evidence" value="ECO:0007669"/>
    <property type="project" value="UniProtKB-KW"/>
</dbReference>
<evidence type="ECO:0000256" key="7">
    <source>
        <dbReference type="ARBA" id="ARBA00022588"/>
    </source>
</evidence>
<dbReference type="FunFam" id="2.60.120.200:FF:000023">
    <property type="entry name" value="Galectin"/>
    <property type="match status" value="1"/>
</dbReference>
<evidence type="ECO:0000256" key="14">
    <source>
        <dbReference type="ARBA" id="ARBA00022972"/>
    </source>
</evidence>
<dbReference type="GO" id="GO:0008380">
    <property type="term" value="P:RNA splicing"/>
    <property type="evidence" value="ECO:0007669"/>
    <property type="project" value="UniProtKB-KW"/>
</dbReference>
<evidence type="ECO:0000256" key="8">
    <source>
        <dbReference type="ARBA" id="ARBA00022664"/>
    </source>
</evidence>
<evidence type="ECO:0000256" key="3">
    <source>
        <dbReference type="ARBA" id="ARBA00004613"/>
    </source>
</evidence>
<feature type="domain" description="Galectin" evidence="21">
    <location>
        <begin position="169"/>
        <end position="300"/>
    </location>
</feature>
<evidence type="ECO:0000256" key="17">
    <source>
        <dbReference type="ARBA" id="ARBA00023187"/>
    </source>
</evidence>
<keyword evidence="13" id="KW-0391">Immunity</keyword>
<evidence type="ECO:0000256" key="6">
    <source>
        <dbReference type="ARBA" id="ARBA00022553"/>
    </source>
</evidence>
<dbReference type="PROSITE" id="PS51304">
    <property type="entry name" value="GALECTIN"/>
    <property type="match status" value="1"/>
</dbReference>
<dbReference type="GO" id="GO:0001772">
    <property type="term" value="C:immunological synapse"/>
    <property type="evidence" value="ECO:0007669"/>
    <property type="project" value="TreeGrafter"/>
</dbReference>
<keyword evidence="8" id="KW-0507">mRNA processing</keyword>
<evidence type="ECO:0000256" key="1">
    <source>
        <dbReference type="ARBA" id="ARBA00004123"/>
    </source>
</evidence>
<dbReference type="GO" id="GO:0043236">
    <property type="term" value="F:laminin binding"/>
    <property type="evidence" value="ECO:0007669"/>
    <property type="project" value="TreeGrafter"/>
</dbReference>
<evidence type="ECO:0000256" key="13">
    <source>
        <dbReference type="ARBA" id="ARBA00022859"/>
    </source>
</evidence>
<dbReference type="Gene3D" id="2.60.120.200">
    <property type="match status" value="1"/>
</dbReference>
<protein>
    <recommendedName>
        <fullName evidence="19">Galectin</fullName>
    </recommendedName>
</protein>
<dbReference type="GO" id="GO:0030154">
    <property type="term" value="P:cell differentiation"/>
    <property type="evidence" value="ECO:0007669"/>
    <property type="project" value="UniProtKB-KW"/>
</dbReference>
<dbReference type="Proteomes" id="UP000265140">
    <property type="component" value="Chromosome 15"/>
</dbReference>
<feature type="compositionally biased region" description="Pro residues" evidence="20">
    <location>
        <begin position="139"/>
        <end position="159"/>
    </location>
</feature>
<dbReference type="PANTHER" id="PTHR11346:SF26">
    <property type="entry name" value="GALECTIN-3"/>
    <property type="match status" value="1"/>
</dbReference>
<dbReference type="Ensembl" id="ENSELUT00000108370.1">
    <property type="protein sequence ID" value="ENSELUP00000097008.1"/>
    <property type="gene ID" value="ENSELUG00000038286.1"/>
</dbReference>
<dbReference type="GeneTree" id="ENSGT00940000165169"/>
<dbReference type="GO" id="GO:0002548">
    <property type="term" value="P:monocyte chemotaxis"/>
    <property type="evidence" value="ECO:0007669"/>
    <property type="project" value="TreeGrafter"/>
</dbReference>
<keyword evidence="15" id="KW-0007">Acetylation</keyword>
<keyword evidence="4" id="KW-0963">Cytoplasm</keyword>